<feature type="compositionally biased region" description="Pro residues" evidence="1">
    <location>
        <begin position="118"/>
        <end position="128"/>
    </location>
</feature>
<dbReference type="OrthoDB" id="200016at2"/>
<proteinExistence type="predicted"/>
<keyword evidence="3" id="KW-1185">Reference proteome</keyword>
<organism evidence="2 3">
    <name type="scientific">Rariglobus hedericola</name>
    <dbReference type="NCBI Taxonomy" id="2597822"/>
    <lineage>
        <taxon>Bacteria</taxon>
        <taxon>Pseudomonadati</taxon>
        <taxon>Verrucomicrobiota</taxon>
        <taxon>Opitutia</taxon>
        <taxon>Opitutales</taxon>
        <taxon>Opitutaceae</taxon>
        <taxon>Rariglobus</taxon>
    </lineage>
</organism>
<feature type="region of interest" description="Disordered" evidence="1">
    <location>
        <begin position="107"/>
        <end position="128"/>
    </location>
</feature>
<protein>
    <submittedName>
        <fullName evidence="2">Uncharacterized protein</fullName>
    </submittedName>
</protein>
<comment type="caution">
    <text evidence="2">The sequence shown here is derived from an EMBL/GenBank/DDBJ whole genome shotgun (WGS) entry which is preliminary data.</text>
</comment>
<gene>
    <name evidence="2" type="ORF">FPL22_16755</name>
</gene>
<dbReference type="AlphaFoldDB" id="A0A556QEI9"/>
<dbReference type="RefSeq" id="WP_144354190.1">
    <property type="nucleotide sequence ID" value="NZ_CBCRVV010000010.1"/>
</dbReference>
<evidence type="ECO:0000313" key="3">
    <source>
        <dbReference type="Proteomes" id="UP000315648"/>
    </source>
</evidence>
<evidence type="ECO:0000313" key="2">
    <source>
        <dbReference type="EMBL" id="TSJ75048.1"/>
    </source>
</evidence>
<accession>A0A556QEI9</accession>
<dbReference type="EMBL" id="VMBG01000004">
    <property type="protein sequence ID" value="TSJ75048.1"/>
    <property type="molecule type" value="Genomic_DNA"/>
</dbReference>
<reference evidence="2 3" key="1">
    <citation type="submission" date="2019-07" db="EMBL/GenBank/DDBJ databases">
        <title>Description of 53C-WASEF.</title>
        <authorList>
            <person name="Pitt A."/>
            <person name="Hahn M.W."/>
        </authorList>
    </citation>
    <scope>NUCLEOTIDE SEQUENCE [LARGE SCALE GENOMIC DNA]</scope>
    <source>
        <strain evidence="2 3">53C-WASEF</strain>
    </source>
</reference>
<evidence type="ECO:0000256" key="1">
    <source>
        <dbReference type="SAM" id="MobiDB-lite"/>
    </source>
</evidence>
<dbReference type="Proteomes" id="UP000315648">
    <property type="component" value="Unassembled WGS sequence"/>
</dbReference>
<name>A0A556QEI9_9BACT</name>
<sequence length="128" mass="14140">MRRKLSLITMLTAWLLATGSHWDLVQTFAWGRMIANYSQSMSLAQAVKLTFTPDNLCGVCESVSEAKQHQDSALPSDAKSTGKILMVFQPQPVFFATLPVIGKWTPSVTSPVMRDRSPPPVPPPRELV</sequence>